<evidence type="ECO:0000256" key="1">
    <source>
        <dbReference type="SAM" id="Phobius"/>
    </source>
</evidence>
<feature type="transmembrane region" description="Helical" evidence="1">
    <location>
        <begin position="34"/>
        <end position="53"/>
    </location>
</feature>
<keyword evidence="1" id="KW-0812">Transmembrane</keyword>
<evidence type="ECO:0000313" key="3">
    <source>
        <dbReference type="Proteomes" id="UP001206595"/>
    </source>
</evidence>
<evidence type="ECO:0000313" key="2">
    <source>
        <dbReference type="EMBL" id="KAI8579640.1"/>
    </source>
</evidence>
<reference evidence="2" key="1">
    <citation type="submission" date="2021-06" db="EMBL/GenBank/DDBJ databases">
        <authorList>
            <consortium name="DOE Joint Genome Institute"/>
            <person name="Mondo S.J."/>
            <person name="Amses K.R."/>
            <person name="Simmons D.R."/>
            <person name="Longcore J.E."/>
            <person name="Seto K."/>
            <person name="Alves G.H."/>
            <person name="Bonds A.E."/>
            <person name="Quandt C.A."/>
            <person name="Davis W.J."/>
            <person name="Chang Y."/>
            <person name="Letcher P.M."/>
            <person name="Powell M.J."/>
            <person name="Kuo A."/>
            <person name="Labutti K."/>
            <person name="Pangilinan J."/>
            <person name="Andreopoulos W."/>
            <person name="Tritt A."/>
            <person name="Riley R."/>
            <person name="Hundley H."/>
            <person name="Johnson J."/>
            <person name="Lipzen A."/>
            <person name="Barry K."/>
            <person name="Berbee M.L."/>
            <person name="Buchler N.E."/>
            <person name="Grigoriev I.V."/>
            <person name="Spatafora J.W."/>
            <person name="Stajich J.E."/>
            <person name="James T.Y."/>
        </authorList>
    </citation>
    <scope>NUCLEOTIDE SEQUENCE</scope>
    <source>
        <strain evidence="2">AG</strain>
    </source>
</reference>
<keyword evidence="3" id="KW-1185">Reference proteome</keyword>
<feature type="transmembrane region" description="Helical" evidence="1">
    <location>
        <begin position="60"/>
        <end position="76"/>
    </location>
</feature>
<dbReference type="Proteomes" id="UP001206595">
    <property type="component" value="Unassembled WGS sequence"/>
</dbReference>
<name>A0AAD5ECD4_UMBRA</name>
<dbReference type="AlphaFoldDB" id="A0AAD5ECD4"/>
<keyword evidence="1" id="KW-0472">Membrane</keyword>
<accession>A0AAD5ECD4</accession>
<keyword evidence="1" id="KW-1133">Transmembrane helix</keyword>
<dbReference type="GeneID" id="75914334"/>
<proteinExistence type="predicted"/>
<organism evidence="2 3">
    <name type="scientific">Umbelopsis ramanniana AG</name>
    <dbReference type="NCBI Taxonomy" id="1314678"/>
    <lineage>
        <taxon>Eukaryota</taxon>
        <taxon>Fungi</taxon>
        <taxon>Fungi incertae sedis</taxon>
        <taxon>Mucoromycota</taxon>
        <taxon>Mucoromycotina</taxon>
        <taxon>Umbelopsidomycetes</taxon>
        <taxon>Umbelopsidales</taxon>
        <taxon>Umbelopsidaceae</taxon>
        <taxon>Umbelopsis</taxon>
    </lineage>
</organism>
<gene>
    <name evidence="2" type="ORF">K450DRAFT_240776</name>
</gene>
<protein>
    <submittedName>
        <fullName evidence="2">Uncharacterized protein</fullName>
    </submittedName>
</protein>
<dbReference type="EMBL" id="MU620918">
    <property type="protein sequence ID" value="KAI8579640.1"/>
    <property type="molecule type" value="Genomic_DNA"/>
</dbReference>
<reference evidence="2" key="2">
    <citation type="journal article" date="2022" name="Proc. Natl. Acad. Sci. U.S.A.">
        <title>Diploid-dominant life cycles characterize the early evolution of Fungi.</title>
        <authorList>
            <person name="Amses K.R."/>
            <person name="Simmons D.R."/>
            <person name="Longcore J.E."/>
            <person name="Mondo S.J."/>
            <person name="Seto K."/>
            <person name="Jeronimo G.H."/>
            <person name="Bonds A.E."/>
            <person name="Quandt C.A."/>
            <person name="Davis W.J."/>
            <person name="Chang Y."/>
            <person name="Federici B.A."/>
            <person name="Kuo A."/>
            <person name="LaButti K."/>
            <person name="Pangilinan J."/>
            <person name="Andreopoulos W."/>
            <person name="Tritt A."/>
            <person name="Riley R."/>
            <person name="Hundley H."/>
            <person name="Johnson J."/>
            <person name="Lipzen A."/>
            <person name="Barry K."/>
            <person name="Lang B.F."/>
            <person name="Cuomo C.A."/>
            <person name="Buchler N.E."/>
            <person name="Grigoriev I.V."/>
            <person name="Spatafora J.W."/>
            <person name="Stajich J.E."/>
            <person name="James T.Y."/>
        </authorList>
    </citation>
    <scope>NUCLEOTIDE SEQUENCE</scope>
    <source>
        <strain evidence="2">AG</strain>
    </source>
</reference>
<comment type="caution">
    <text evidence="2">The sequence shown here is derived from an EMBL/GenBank/DDBJ whole genome shotgun (WGS) entry which is preliminary data.</text>
</comment>
<sequence>MYGSFHWYIMYLHQWNEKKFEQYASLHSFHLHSFLKTLLVVLFLPFTNVNYVMVHNKEKVLYYCILTFLCMVSTVMEGTDSIVFPRFIPPLFVLSMPF</sequence>
<dbReference type="RefSeq" id="XP_051444644.1">
    <property type="nucleotide sequence ID" value="XM_051588989.1"/>
</dbReference>